<evidence type="ECO:0000313" key="3">
    <source>
        <dbReference type="Proteomes" id="UP001316803"/>
    </source>
</evidence>
<dbReference type="EMBL" id="JAKLMC020000039">
    <property type="protein sequence ID" value="KAK5949150.1"/>
    <property type="molecule type" value="Genomic_DNA"/>
</dbReference>
<feature type="transmembrane region" description="Helical" evidence="1">
    <location>
        <begin position="32"/>
        <end position="52"/>
    </location>
</feature>
<dbReference type="Proteomes" id="UP001316803">
    <property type="component" value="Unassembled WGS sequence"/>
</dbReference>
<keyword evidence="1" id="KW-0472">Membrane</keyword>
<sequence length="660" mass="72083">MSAHIYHGPWINWSNGLIGGATVTLGEREGGLLTAFIATFVTIVGAELWKVICYISHQLRSKHAPQDGLYHQQQVILRTSPTPAGAAWLFLLQTWCWAGRARLSLLRTLPWALFGAVYIGAIGLTAIFSSEISKSPGSLRLIVSDNDCGIWSLNMSSPYHQEAYSVKSTNDSLTAATYAKACYGGSHDSLSCGRFPVPSIPWTADLNATCPFEFGTTCRFGDTAAYKMVSKRINSHYDLGINAPSAGRVELEKTTTCAPLRTAPFVIIRNSTDPLFYGRPDDTVIEYNYGPIGVVTNYTYAYNDHASFDNLGYSLHSVSASAGYDPAGGFTPVPAMNTTDADQSLVFIAANSVTYSEPCGDPIFSANSFYSSNSSGIISEQYYPDYYVSVLGCSEQYRICNPENNKCTDNQGLMQLQGAFTANEGGLDANDMQAAIIQRLLGALQVSTINDATSTRLGAALRASESLDGLRQRYLPTNQWHIEVGSWFDEGLARLQQRTQEYATGPANVPRGSYVLAPNPNITADIPFRAMCYSQLVNDSSDTMSFSVVGMAVLFGVGGLIIFTSLTIDTIVGWLQLKLRKGLHARTEWLISDKLEMQRLLYGEMQLGQWDDSKRLPVTLKKQTFVGVADRHLSGMLKGQGSFEDGADAQLVEEHFDSKA</sequence>
<protein>
    <submittedName>
        <fullName evidence="2">Uncharacterized protein</fullName>
    </submittedName>
</protein>
<reference evidence="2 3" key="1">
    <citation type="submission" date="2022-12" db="EMBL/GenBank/DDBJ databases">
        <title>Genomic features and morphological characterization of a novel Knufia sp. strain isolated from spacecraft assembly facility.</title>
        <authorList>
            <person name="Teixeira M."/>
            <person name="Chander A.M."/>
            <person name="Stajich J.E."/>
            <person name="Venkateswaran K."/>
        </authorList>
    </citation>
    <scope>NUCLEOTIDE SEQUENCE [LARGE SCALE GENOMIC DNA]</scope>
    <source>
        <strain evidence="2 3">FJI-L2-BK-P2</strain>
    </source>
</reference>
<name>A0AAN8EAC2_9EURO</name>
<evidence type="ECO:0000313" key="2">
    <source>
        <dbReference type="EMBL" id="KAK5949150.1"/>
    </source>
</evidence>
<comment type="caution">
    <text evidence="2">The sequence shown here is derived from an EMBL/GenBank/DDBJ whole genome shotgun (WGS) entry which is preliminary data.</text>
</comment>
<gene>
    <name evidence="2" type="ORF">OHC33_009891</name>
</gene>
<feature type="transmembrane region" description="Helical" evidence="1">
    <location>
        <begin position="109"/>
        <end position="128"/>
    </location>
</feature>
<proteinExistence type="predicted"/>
<dbReference type="AlphaFoldDB" id="A0AAN8EAC2"/>
<keyword evidence="1" id="KW-0812">Transmembrane</keyword>
<evidence type="ECO:0000256" key="1">
    <source>
        <dbReference type="SAM" id="Phobius"/>
    </source>
</evidence>
<keyword evidence="3" id="KW-1185">Reference proteome</keyword>
<organism evidence="2 3">
    <name type="scientific">Knufia fluminis</name>
    <dbReference type="NCBI Taxonomy" id="191047"/>
    <lineage>
        <taxon>Eukaryota</taxon>
        <taxon>Fungi</taxon>
        <taxon>Dikarya</taxon>
        <taxon>Ascomycota</taxon>
        <taxon>Pezizomycotina</taxon>
        <taxon>Eurotiomycetes</taxon>
        <taxon>Chaetothyriomycetidae</taxon>
        <taxon>Chaetothyriales</taxon>
        <taxon>Trichomeriaceae</taxon>
        <taxon>Knufia</taxon>
    </lineage>
</organism>
<accession>A0AAN8EAC2</accession>
<feature type="transmembrane region" description="Helical" evidence="1">
    <location>
        <begin position="544"/>
        <end position="577"/>
    </location>
</feature>
<keyword evidence="1" id="KW-1133">Transmembrane helix</keyword>